<feature type="transmembrane region" description="Helical" evidence="6">
    <location>
        <begin position="622"/>
        <end position="642"/>
    </location>
</feature>
<evidence type="ECO:0000313" key="7">
    <source>
        <dbReference type="EMBL" id="ALC39259.1"/>
    </source>
</evidence>
<feature type="transmembrane region" description="Helical" evidence="6">
    <location>
        <begin position="929"/>
        <end position="949"/>
    </location>
</feature>
<evidence type="ECO:0000256" key="4">
    <source>
        <dbReference type="ARBA" id="ARBA00022989"/>
    </source>
</evidence>
<protein>
    <submittedName>
        <fullName evidence="7">Gr39a</fullName>
    </submittedName>
</protein>
<evidence type="ECO:0000256" key="3">
    <source>
        <dbReference type="ARBA" id="ARBA00022692"/>
    </source>
</evidence>
<keyword evidence="3 6" id="KW-0812">Transmembrane</keyword>
<feature type="transmembrane region" description="Helical" evidence="6">
    <location>
        <begin position="749"/>
        <end position="772"/>
    </location>
</feature>
<proteinExistence type="predicted"/>
<feature type="transmembrane region" description="Helical" evidence="6">
    <location>
        <begin position="969"/>
        <end position="987"/>
    </location>
</feature>
<keyword evidence="2" id="KW-1003">Cell membrane</keyword>
<feature type="transmembrane region" description="Helical" evidence="6">
    <location>
        <begin position="266"/>
        <end position="286"/>
    </location>
</feature>
<feature type="transmembrane region" description="Helical" evidence="6">
    <location>
        <begin position="166"/>
        <end position="190"/>
    </location>
</feature>
<gene>
    <name evidence="7" type="ORF">Dbus_chr2Lg1344</name>
</gene>
<evidence type="ECO:0000256" key="2">
    <source>
        <dbReference type="ARBA" id="ARBA00022475"/>
    </source>
</evidence>
<accession>A0A0M3QTP8</accession>
<comment type="subcellular location">
    <subcellularLocation>
        <location evidence="1">Cell membrane</location>
        <topology evidence="1">Multi-pass membrane protein</topology>
    </subcellularLocation>
</comment>
<dbReference type="STRING" id="30019.A0A0M3QTP8"/>
<feature type="transmembrane region" description="Helical" evidence="6">
    <location>
        <begin position="662"/>
        <end position="680"/>
    </location>
</feature>
<feature type="transmembrane region" description="Helical" evidence="6">
    <location>
        <begin position="1047"/>
        <end position="1071"/>
    </location>
</feature>
<dbReference type="InterPro" id="IPR013604">
    <property type="entry name" value="7TM_chemorcpt"/>
</dbReference>
<feature type="transmembrane region" description="Helical" evidence="6">
    <location>
        <begin position="422"/>
        <end position="442"/>
    </location>
</feature>
<dbReference type="EMBL" id="CP012523">
    <property type="protein sequence ID" value="ALC39259.1"/>
    <property type="molecule type" value="Genomic_DNA"/>
</dbReference>
<dbReference type="AlphaFoldDB" id="A0A0M3QTP8"/>
<evidence type="ECO:0000256" key="5">
    <source>
        <dbReference type="ARBA" id="ARBA00023136"/>
    </source>
</evidence>
<evidence type="ECO:0000256" key="1">
    <source>
        <dbReference type="ARBA" id="ARBA00004651"/>
    </source>
</evidence>
<keyword evidence="4 6" id="KW-1133">Transmembrane helix</keyword>
<feature type="non-terminal residue" evidence="7">
    <location>
        <position position="1121"/>
    </location>
</feature>
<evidence type="ECO:0000313" key="8">
    <source>
        <dbReference type="Proteomes" id="UP000494163"/>
    </source>
</evidence>
<dbReference type="GO" id="GO:0005886">
    <property type="term" value="C:plasma membrane"/>
    <property type="evidence" value="ECO:0007669"/>
    <property type="project" value="UniProtKB-SubCell"/>
</dbReference>
<name>A0A0M3QTP8_DROBS</name>
<feature type="transmembrane region" description="Helical" evidence="6">
    <location>
        <begin position="851"/>
        <end position="873"/>
    </location>
</feature>
<feature type="transmembrane region" description="Helical" evidence="6">
    <location>
        <begin position="708"/>
        <end position="729"/>
    </location>
</feature>
<dbReference type="Proteomes" id="UP000494163">
    <property type="component" value="Chromosome 2L"/>
</dbReference>
<feature type="transmembrane region" description="Helical" evidence="6">
    <location>
        <begin position="454"/>
        <end position="481"/>
    </location>
</feature>
<keyword evidence="5 6" id="KW-0472">Membrane</keyword>
<feature type="transmembrane region" description="Helical" evidence="6">
    <location>
        <begin position="79"/>
        <end position="98"/>
    </location>
</feature>
<feature type="transmembrane region" description="Helical" evidence="6">
    <location>
        <begin position="133"/>
        <end position="154"/>
    </location>
</feature>
<sequence>MSVRQQRLLNILHYQRYLALTDIDYSTSLDQYIINGNWRLSSIQLGLLALMIWTFYCILVEQCIYFVDMNSSTANSFYHLLVLATPIVQLLIHCCCRLQQQLQLHLIQTLADFAQRLQVNTLELAAPCWLCRLWFVTSVLYALHITTFGLFYWYVDRKLAHLLSLIVFYVHMVRSNYLITCYSSLVLLINNLLQAVAEKLQTSSQMSLEQFASYLLLFDELHLVCQQLLLQVYGGVLLLIYPYLALDTTCILYISAMNERYSVLKVPLVLSWLVPLLLYLCLPLIINNLDKQFRLAMVENQRSELYPFYWICRYLGIFCVDFNTKLKRLEFRYNLLSYSVHLLMQSYLLGCMVVLILFWSMGFVSEMTTTGNHFERLVLFAACISQFLQSLWTLGLQRTQVHIVRQLECYRRKYLSARRLRLPLRLFWLILFATAVYLVNYMRSGLIGWWYNRSIWFLLSTLGFPLRVLITSFMLGLYICLIHVVRSVLRSNQAQLEALAWELQQRKRLCNVVVKLRNCLDIHDRLFALCSDEFSLIYGFNIWLCLLFSSLDATSIIYIVTVSETNETLLAHIAMTAIWLSPTMLITATGFISSTVQTQCLGLLCLTHNAELAASKANELQALLSLLLMQIVAGSAFAYATFNPQLFELPIYTRVGNIFMLFNFHLACLFISLIYLCFYIKRRSLAALLALLLEHNRLDLNNRFARSFVIRFAIYVGLFTLCGITHVKALTHAQLAPLPCALLIVMFTYSYLLIGLIVVLYSCLAQLLAALLHLYNRDLLAAAAISASHCRLRLKQRNRLIHICHHQVNSHFGLLMIPLVIYMVSTAPGGPFYFITIVLELKVSREGLQNFAHAFVTSLMWNIPWLYSLVLALGNDFVTHEVSSVNVAMSVCHELRLYLRLLNLAGMLCCQFEAESCLLQCTKSSERYALVYASCVLLLTLSGFGFAQLQTQLLYMSIQSETGNYYETVNFRSFCLVLALLYGCLYGRRRRHLRLVQQLLQLNRLCYSPSSERCFRRYFVIYQSLLLLCVFNYVNGAIQAYMFDPAVLLFITVYSYGFFVIGLLLIFFVCLQRIVVAGLAHHNELLQQAVCRRVLLQRQQLLTLCAGELNDCFGDAADCSS</sequence>
<reference evidence="7 8" key="1">
    <citation type="submission" date="2015-08" db="EMBL/GenBank/DDBJ databases">
        <title>Ancestral chromatin configuration constrains chromatin evolution on differentiating sex chromosomes in Drosophila.</title>
        <authorList>
            <person name="Zhou Q."/>
            <person name="Bachtrog D."/>
        </authorList>
    </citation>
    <scope>NUCLEOTIDE SEQUENCE [LARGE SCALE GENOMIC DNA]</scope>
    <source>
        <tissue evidence="7">Whole larvae</tissue>
    </source>
</reference>
<feature type="transmembrane region" description="Helical" evidence="6">
    <location>
        <begin position="236"/>
        <end position="254"/>
    </location>
</feature>
<dbReference type="Pfam" id="PF08395">
    <property type="entry name" value="7tm_7"/>
    <property type="match status" value="4"/>
</dbReference>
<feature type="transmembrane region" description="Helical" evidence="6">
    <location>
        <begin position="569"/>
        <end position="592"/>
    </location>
</feature>
<keyword evidence="8" id="KW-1185">Reference proteome</keyword>
<feature type="transmembrane region" description="Helical" evidence="6">
    <location>
        <begin position="542"/>
        <end position="563"/>
    </location>
</feature>
<feature type="transmembrane region" description="Helical" evidence="6">
    <location>
        <begin position="819"/>
        <end position="839"/>
    </location>
</feature>
<dbReference type="OMA" id="CTLYVLY"/>
<organism evidence="7 8">
    <name type="scientific">Drosophila busckii</name>
    <name type="common">Fruit fly</name>
    <dbReference type="NCBI Taxonomy" id="30019"/>
    <lineage>
        <taxon>Eukaryota</taxon>
        <taxon>Metazoa</taxon>
        <taxon>Ecdysozoa</taxon>
        <taxon>Arthropoda</taxon>
        <taxon>Hexapoda</taxon>
        <taxon>Insecta</taxon>
        <taxon>Pterygota</taxon>
        <taxon>Neoptera</taxon>
        <taxon>Endopterygota</taxon>
        <taxon>Diptera</taxon>
        <taxon>Brachycera</taxon>
        <taxon>Muscomorpha</taxon>
        <taxon>Ephydroidea</taxon>
        <taxon>Drosophilidae</taxon>
        <taxon>Drosophila</taxon>
    </lineage>
</organism>
<feature type="transmembrane region" description="Helical" evidence="6">
    <location>
        <begin position="377"/>
        <end position="396"/>
    </location>
</feature>
<evidence type="ECO:0000256" key="6">
    <source>
        <dbReference type="SAM" id="Phobius"/>
    </source>
</evidence>
<dbReference type="GO" id="GO:0050909">
    <property type="term" value="P:sensory perception of taste"/>
    <property type="evidence" value="ECO:0007669"/>
    <property type="project" value="InterPro"/>
</dbReference>
<feature type="transmembrane region" description="Helical" evidence="6">
    <location>
        <begin position="45"/>
        <end position="67"/>
    </location>
</feature>
<feature type="transmembrane region" description="Helical" evidence="6">
    <location>
        <begin position="1019"/>
        <end position="1041"/>
    </location>
</feature>